<keyword evidence="2" id="KW-0677">Repeat</keyword>
<dbReference type="SMART" id="SM00320">
    <property type="entry name" value="WD40"/>
    <property type="match status" value="7"/>
</dbReference>
<organism evidence="5 6">
    <name type="scientific">Thiovibrio frasassiensis</name>
    <dbReference type="NCBI Taxonomy" id="2984131"/>
    <lineage>
        <taxon>Bacteria</taxon>
        <taxon>Pseudomonadati</taxon>
        <taxon>Thermodesulfobacteriota</taxon>
        <taxon>Desulfobulbia</taxon>
        <taxon>Desulfobulbales</taxon>
        <taxon>Thiovibrionaceae</taxon>
        <taxon>Thiovibrio</taxon>
    </lineage>
</organism>
<dbReference type="SMART" id="SM00220">
    <property type="entry name" value="S_TKc"/>
    <property type="match status" value="1"/>
</dbReference>
<comment type="caution">
    <text evidence="5">The sequence shown here is derived from an EMBL/GenBank/DDBJ whole genome shotgun (WGS) entry which is preliminary data.</text>
</comment>
<keyword evidence="1 3" id="KW-0853">WD repeat</keyword>
<dbReference type="Gene3D" id="1.10.510.10">
    <property type="entry name" value="Transferase(Phosphotransferase) domain 1"/>
    <property type="match status" value="1"/>
</dbReference>
<protein>
    <submittedName>
        <fullName evidence="5">Protein kinase</fullName>
    </submittedName>
</protein>
<dbReference type="CDD" id="cd14014">
    <property type="entry name" value="STKc_PknB_like"/>
    <property type="match status" value="1"/>
</dbReference>
<dbReference type="InterPro" id="IPR001680">
    <property type="entry name" value="WD40_rpt"/>
</dbReference>
<sequence length="812" mass="89887">MLARLFDQINKWKKGASSGIPGEPSARAIEPKLSPEIPQVPVWAPGDTILNRYHIEQVMSGSMGNVYISEHLGWKIKVAIKAPRPEVLADREGMRRILKEANSWVRMGMHPNVASCFYVLSVNKIPYLFIEFIDGGNLSDWIKAGRCRNLRTALSLAIQFCHGMEFTHQRGIIHRDIKPQNVLITKNSLLKITDFGILLAHGEIETGDGQVPGASTTDHEATIGFRGTLGYASPEQLRNAHTVDLRTDIFSFGLCLWMMLCGKKPFINNALKHKIPTPTPVTPDVKFPKVLKDILRKSVAYNPEERYQNFAEMRTALNEAYTAAFNTACPYAELSNIDLRADSLNNRAVSLFELGESKEASACLSKTLEINEMLPEAVYNMILLNWRSGTKATKIIRQIETAKKRGATAPWLTEMEAAVKRSMVSDKVEPNKQQFPEFRLCLPKNSLEIFREGQLHLSVQRNILDHLDNKRYGPCHDILMTAWKNSSFKKDKIFNMVYHRLLLVGTKKKVLGVQRFLTLKGDEGPTKHLAHIPNTKKFVAAGPEGKIILHDLGATAHQSFVLGKGGSAITALAICPMGKYIAVGAQDGTVCLFSTKTGKQESKETAHKGQVHALAFNENGRHLASGGADGIMKIRKLGTGPEMSTSIQEGGSVRAIIYTGKGLSLVTGSEDGSVRFWDANGKECTRIIEAHAMPVISLANSLDGQRFISASTDRHLKVWEHTTGRCLKSIKAHDETISSALFLQDNQTLISGCEDDIIKLWDASSGECLAILDGRGDGIYSLAHGPKPHTFLSGRKDGAIVFWMVIYQLHFE</sequence>
<evidence type="ECO:0000313" key="6">
    <source>
        <dbReference type="Proteomes" id="UP001154240"/>
    </source>
</evidence>
<accession>A0A9X4RQQ7</accession>
<dbReference type="PANTHER" id="PTHR19846:SF0">
    <property type="entry name" value="PRE-MRNA PROCESSING FACTOR 4"/>
    <property type="match status" value="1"/>
</dbReference>
<evidence type="ECO:0000256" key="2">
    <source>
        <dbReference type="ARBA" id="ARBA00022737"/>
    </source>
</evidence>
<dbReference type="AlphaFoldDB" id="A0A9X4RQQ7"/>
<dbReference type="Proteomes" id="UP001154240">
    <property type="component" value="Unassembled WGS sequence"/>
</dbReference>
<dbReference type="InterPro" id="IPR011990">
    <property type="entry name" value="TPR-like_helical_dom_sf"/>
</dbReference>
<dbReference type="EMBL" id="JAPHEH010000001">
    <property type="protein sequence ID" value="MDG4476482.1"/>
    <property type="molecule type" value="Genomic_DNA"/>
</dbReference>
<keyword evidence="6" id="KW-1185">Reference proteome</keyword>
<evidence type="ECO:0000313" key="5">
    <source>
        <dbReference type="EMBL" id="MDG4476482.1"/>
    </source>
</evidence>
<proteinExistence type="predicted"/>
<evidence type="ECO:0000259" key="4">
    <source>
        <dbReference type="PROSITE" id="PS50011"/>
    </source>
</evidence>
<dbReference type="GO" id="GO:0000398">
    <property type="term" value="P:mRNA splicing, via spliceosome"/>
    <property type="evidence" value="ECO:0007669"/>
    <property type="project" value="TreeGrafter"/>
</dbReference>
<dbReference type="Pfam" id="PF00400">
    <property type="entry name" value="WD40"/>
    <property type="match status" value="6"/>
</dbReference>
<dbReference type="GO" id="GO:0005524">
    <property type="term" value="F:ATP binding"/>
    <property type="evidence" value="ECO:0007669"/>
    <property type="project" value="InterPro"/>
</dbReference>
<dbReference type="SUPFAM" id="SSF50978">
    <property type="entry name" value="WD40 repeat-like"/>
    <property type="match status" value="1"/>
</dbReference>
<dbReference type="GO" id="GO:0030621">
    <property type="term" value="F:U4 snRNA binding"/>
    <property type="evidence" value="ECO:0007669"/>
    <property type="project" value="TreeGrafter"/>
</dbReference>
<feature type="domain" description="Protein kinase" evidence="4">
    <location>
        <begin position="52"/>
        <end position="322"/>
    </location>
</feature>
<feature type="repeat" description="WD" evidence="3">
    <location>
        <begin position="688"/>
        <end position="729"/>
    </location>
</feature>
<dbReference type="PROSITE" id="PS50294">
    <property type="entry name" value="WD_REPEATS_REGION"/>
    <property type="match status" value="2"/>
</dbReference>
<dbReference type="GO" id="GO:0017070">
    <property type="term" value="F:U6 snRNA binding"/>
    <property type="evidence" value="ECO:0007669"/>
    <property type="project" value="TreeGrafter"/>
</dbReference>
<feature type="repeat" description="WD" evidence="3">
    <location>
        <begin position="653"/>
        <end position="687"/>
    </location>
</feature>
<reference evidence="5" key="2">
    <citation type="submission" date="2022-10" db="EMBL/GenBank/DDBJ databases">
        <authorList>
            <person name="Aronson H.S."/>
        </authorList>
    </citation>
    <scope>NUCLEOTIDE SEQUENCE</scope>
    <source>
        <strain evidence="5">RS19-109</strain>
    </source>
</reference>
<dbReference type="InterPro" id="IPR019775">
    <property type="entry name" value="WD40_repeat_CS"/>
</dbReference>
<dbReference type="InterPro" id="IPR000719">
    <property type="entry name" value="Prot_kinase_dom"/>
</dbReference>
<dbReference type="InterPro" id="IPR008271">
    <property type="entry name" value="Ser/Thr_kinase_AS"/>
</dbReference>
<dbReference type="PRINTS" id="PR00320">
    <property type="entry name" value="GPROTEINBRPT"/>
</dbReference>
<dbReference type="InterPro" id="IPR036322">
    <property type="entry name" value="WD40_repeat_dom_sf"/>
</dbReference>
<dbReference type="SUPFAM" id="SSF48452">
    <property type="entry name" value="TPR-like"/>
    <property type="match status" value="1"/>
</dbReference>
<reference evidence="5" key="1">
    <citation type="journal article" date="2022" name="bioRxiv">
        <title>Thiovibrio frasassiensisgen. nov., sp. nov., an autotrophic, elemental sulfur disproportionating bacterium isolated from sulfidic karst sediment, and proposal of Thiovibrionaceae fam. nov.</title>
        <authorList>
            <person name="Aronson H."/>
            <person name="Thomas C."/>
            <person name="Bhattacharyya M."/>
            <person name="Eckstein S."/>
            <person name="Jensen S."/>
            <person name="Barco R."/>
            <person name="Macalady J."/>
            <person name="Amend J."/>
        </authorList>
    </citation>
    <scope>NUCLEOTIDE SEQUENCE</scope>
    <source>
        <strain evidence="5">RS19-109</strain>
    </source>
</reference>
<dbReference type="InterPro" id="IPR015943">
    <property type="entry name" value="WD40/YVTN_repeat-like_dom_sf"/>
</dbReference>
<name>A0A9X4RQQ7_9BACT</name>
<dbReference type="PROSITE" id="PS50082">
    <property type="entry name" value="WD_REPEATS_2"/>
    <property type="match status" value="4"/>
</dbReference>
<gene>
    <name evidence="5" type="ORF">OLX77_09980</name>
</gene>
<dbReference type="InterPro" id="IPR020472">
    <property type="entry name" value="WD40_PAC1"/>
</dbReference>
<dbReference type="Gene3D" id="2.130.10.10">
    <property type="entry name" value="YVTN repeat-like/Quinoprotein amine dehydrogenase"/>
    <property type="match status" value="2"/>
</dbReference>
<dbReference type="PROSITE" id="PS00108">
    <property type="entry name" value="PROTEIN_KINASE_ST"/>
    <property type="match status" value="1"/>
</dbReference>
<dbReference type="PANTHER" id="PTHR19846">
    <property type="entry name" value="WD40 REPEAT PROTEIN"/>
    <property type="match status" value="1"/>
</dbReference>
<dbReference type="PROSITE" id="PS50011">
    <property type="entry name" value="PROTEIN_KINASE_DOM"/>
    <property type="match status" value="1"/>
</dbReference>
<feature type="repeat" description="WD" evidence="3">
    <location>
        <begin position="730"/>
        <end position="771"/>
    </location>
</feature>
<keyword evidence="5" id="KW-0418">Kinase</keyword>
<evidence type="ECO:0000256" key="3">
    <source>
        <dbReference type="PROSITE-ProRule" id="PRU00221"/>
    </source>
</evidence>
<dbReference type="PROSITE" id="PS00678">
    <property type="entry name" value="WD_REPEATS_1"/>
    <property type="match status" value="1"/>
</dbReference>
<dbReference type="CDD" id="cd00200">
    <property type="entry name" value="WD40"/>
    <property type="match status" value="1"/>
</dbReference>
<dbReference type="RefSeq" id="WP_307633449.1">
    <property type="nucleotide sequence ID" value="NZ_JAPHEH010000001.1"/>
</dbReference>
<feature type="repeat" description="WD" evidence="3">
    <location>
        <begin position="604"/>
        <end position="645"/>
    </location>
</feature>
<dbReference type="InterPro" id="IPR011009">
    <property type="entry name" value="Kinase-like_dom_sf"/>
</dbReference>
<dbReference type="SUPFAM" id="SSF56112">
    <property type="entry name" value="Protein kinase-like (PK-like)"/>
    <property type="match status" value="1"/>
</dbReference>
<evidence type="ECO:0000256" key="1">
    <source>
        <dbReference type="ARBA" id="ARBA00022574"/>
    </source>
</evidence>
<dbReference type="GO" id="GO:0004672">
    <property type="term" value="F:protein kinase activity"/>
    <property type="evidence" value="ECO:0007669"/>
    <property type="project" value="InterPro"/>
</dbReference>
<keyword evidence="5" id="KW-0808">Transferase</keyword>
<dbReference type="Pfam" id="PF00069">
    <property type="entry name" value="Pkinase"/>
    <property type="match status" value="1"/>
</dbReference>